<dbReference type="GO" id="GO:0030123">
    <property type="term" value="C:AP-3 adaptor complex"/>
    <property type="evidence" value="ECO:0007669"/>
    <property type="project" value="InterPro"/>
</dbReference>
<evidence type="ECO:0000256" key="2">
    <source>
        <dbReference type="ARBA" id="ARBA00006613"/>
    </source>
</evidence>
<proteinExistence type="inferred from homology"/>
<dbReference type="GO" id="GO:0010008">
    <property type="term" value="C:endosome membrane"/>
    <property type="evidence" value="ECO:0007669"/>
    <property type="project" value="TreeGrafter"/>
</dbReference>
<keyword evidence="6 8" id="KW-0653">Protein transport</keyword>
<organism evidence="11 12">
    <name type="scientific">Vanessa tameamea</name>
    <name type="common">Kamehameha butterfly</name>
    <dbReference type="NCBI Taxonomy" id="334116"/>
    <lineage>
        <taxon>Eukaryota</taxon>
        <taxon>Metazoa</taxon>
        <taxon>Ecdysozoa</taxon>
        <taxon>Arthropoda</taxon>
        <taxon>Hexapoda</taxon>
        <taxon>Insecta</taxon>
        <taxon>Pterygota</taxon>
        <taxon>Neoptera</taxon>
        <taxon>Endopterygota</taxon>
        <taxon>Lepidoptera</taxon>
        <taxon>Glossata</taxon>
        <taxon>Ditrysia</taxon>
        <taxon>Papilionoidea</taxon>
        <taxon>Nymphalidae</taxon>
        <taxon>Nymphalinae</taxon>
        <taxon>Vanessa</taxon>
    </lineage>
</organism>
<dbReference type="GO" id="GO:0048499">
    <property type="term" value="P:synaptic vesicle membrane organization"/>
    <property type="evidence" value="ECO:0007669"/>
    <property type="project" value="TreeGrafter"/>
</dbReference>
<evidence type="ECO:0000256" key="1">
    <source>
        <dbReference type="ARBA" id="ARBA00004308"/>
    </source>
</evidence>
<feature type="region of interest" description="Disordered" evidence="9">
    <location>
        <begin position="593"/>
        <end position="631"/>
    </location>
</feature>
<dbReference type="Gene3D" id="1.25.10.10">
    <property type="entry name" value="Leucine-rich Repeat Variant"/>
    <property type="match status" value="1"/>
</dbReference>
<evidence type="ECO:0000256" key="7">
    <source>
        <dbReference type="ARBA" id="ARBA00023136"/>
    </source>
</evidence>
<feature type="compositionally biased region" description="Basic and acidic residues" evidence="9">
    <location>
        <begin position="758"/>
        <end position="771"/>
    </location>
</feature>
<keyword evidence="4 8" id="KW-0813">Transport</keyword>
<feature type="compositionally biased region" description="Basic and acidic residues" evidence="9">
    <location>
        <begin position="606"/>
        <end position="620"/>
    </location>
</feature>
<dbReference type="InterPro" id="IPR011989">
    <property type="entry name" value="ARM-like"/>
</dbReference>
<evidence type="ECO:0000256" key="3">
    <source>
        <dbReference type="ARBA" id="ARBA00015717"/>
    </source>
</evidence>
<accession>A0A8B8HNQ5</accession>
<sequence>MALKKVKGNFERMFDKNLTDLVRGIRNNKDNEAKYIAQCMEEIKVELRQDNIGVKANAVAKLTYLQMLGYDISWAIFNIIEVMSSNKFTFKRIGYLAASQSFHADSELLMLTTNMIRKDLNAQNQYEAGLALSGLSCFISHDLARDLANDIMTLMSSTKPYLRMKAVLMMYKVFLRYPEALRPAFPKLKEKLEDPDPGVQSAAVNVVCELARKNPKNYLSLAPVFFKLMTTSTNNWMLIKIIKLFGALTPLEPRLGKKLIEPLTNLIHSTTAMSLLYECINTVIAVLISISSGMPGHAASVQLCVQKLRILIEDSDQNLKYLGLLAMSRILKSHPKSVQAHKDLVLACLDDKDESIRLRALGLLYGMVSKKNLMEIVKKLMMHMERAEGTLYRDELLTRMIEICSQNNYQHVVDFEWYITVLAELTEMETSAKHGCMIAAQLTEVGARVAQTRGFAARECAALCARAAASPPRAASREVLYAAAYVLSEYCTEEDVMRESISALTLCASADAGGPHMRARAVCVHAALKLAAKLLRAFELRGDRRSVIAVLHEILAGVRPLLCSEDMEVQERAHNTTALMSLVLRRLQPADPALADAPLEPPSDTLVDHEQSNGLEKNENGEINEEESSKSLSGGLIEEIVSLFEGELKPVAPKAQKKVPIPADLDLNQWLSRDRWSSDSSSSEGEDEGTALFTAPQVDAKPVTQFTPEELQMLREARRQEQANNPHYLKDDSPRSYQQDDIPIAEIALEVPLQVQSKRSDKYLITRENSKKAKKEKRPSKKRKNKIERHFSESDSDDGADRVGRPAVAEGGELPDGAAPSDDEQSLHDDPHRALDLDLDLPLREEELLSSRIQQYPLPESGLLIKKKESKKNKSSEKRSSEKSSHKKKVKNSKRNKEIDLMLPEIANNNDLGDNLLIETGEDNAPKNDLTIDDASDKKQREKLKTEKHKKSKKDVKDKDSKKKKTSKKDKHETKIGYEEALGISTPSKEVI</sequence>
<dbReference type="GO" id="GO:0006896">
    <property type="term" value="P:Golgi to vacuole transport"/>
    <property type="evidence" value="ECO:0007669"/>
    <property type="project" value="TreeGrafter"/>
</dbReference>
<dbReference type="GO" id="GO:0005794">
    <property type="term" value="C:Golgi apparatus"/>
    <property type="evidence" value="ECO:0007669"/>
    <property type="project" value="UniProtKB-SubCell"/>
</dbReference>
<dbReference type="OMA" id="QMMGYDI"/>
<dbReference type="GO" id="GO:0098830">
    <property type="term" value="C:presynaptic endosome"/>
    <property type="evidence" value="ECO:0007669"/>
    <property type="project" value="TreeGrafter"/>
</dbReference>
<evidence type="ECO:0000256" key="9">
    <source>
        <dbReference type="SAM" id="MobiDB-lite"/>
    </source>
</evidence>
<dbReference type="InterPro" id="IPR016024">
    <property type="entry name" value="ARM-type_fold"/>
</dbReference>
<dbReference type="GO" id="GO:0048490">
    <property type="term" value="P:anterograde synaptic vesicle transport"/>
    <property type="evidence" value="ECO:0007669"/>
    <property type="project" value="TreeGrafter"/>
</dbReference>
<comment type="subcellular location">
    <subcellularLocation>
        <location evidence="1">Endomembrane system</location>
    </subcellularLocation>
    <subcellularLocation>
        <location evidence="8">Golgi apparatus</location>
    </subcellularLocation>
</comment>
<comment type="similarity">
    <text evidence="2 8">Belongs to the adaptor complexes large subunit family.</text>
</comment>
<feature type="compositionally biased region" description="Basic and acidic residues" evidence="9">
    <location>
        <begin position="872"/>
        <end position="884"/>
    </location>
</feature>
<feature type="compositionally biased region" description="Basic residues" evidence="9">
    <location>
        <begin position="772"/>
        <end position="787"/>
    </location>
</feature>
<feature type="region of interest" description="Disordered" evidence="9">
    <location>
        <begin position="675"/>
        <end position="741"/>
    </location>
</feature>
<gene>
    <name evidence="12" type="primary">LOC113392786</name>
</gene>
<dbReference type="RefSeq" id="XP_026485161.1">
    <property type="nucleotide sequence ID" value="XM_026629376.2"/>
</dbReference>
<dbReference type="PIRSF" id="PIRSF037092">
    <property type="entry name" value="AP3_complex_delta"/>
    <property type="match status" value="1"/>
</dbReference>
<evidence type="ECO:0000313" key="11">
    <source>
        <dbReference type="Proteomes" id="UP001652626"/>
    </source>
</evidence>
<protein>
    <recommendedName>
        <fullName evidence="3 8">AP-3 complex subunit delta</fullName>
    </recommendedName>
</protein>
<dbReference type="PANTHER" id="PTHR22781">
    <property type="entry name" value="DELTA ADAPTIN-RELATED"/>
    <property type="match status" value="1"/>
</dbReference>
<feature type="compositionally biased region" description="Basic and acidic residues" evidence="9">
    <location>
        <begin position="935"/>
        <end position="945"/>
    </location>
</feature>
<keyword evidence="5" id="KW-0677">Repeat</keyword>
<feature type="compositionally biased region" description="Basic and acidic residues" evidence="9">
    <location>
        <begin position="825"/>
        <end position="834"/>
    </location>
</feature>
<dbReference type="InterPro" id="IPR017105">
    <property type="entry name" value="AP3_complex_dsu"/>
</dbReference>
<feature type="region of interest" description="Disordered" evidence="9">
    <location>
        <begin position="758"/>
        <end position="834"/>
    </location>
</feature>
<dbReference type="PANTHER" id="PTHR22781:SF12">
    <property type="entry name" value="AP-3 COMPLEX SUBUNIT DELTA-1"/>
    <property type="match status" value="1"/>
</dbReference>
<evidence type="ECO:0000256" key="6">
    <source>
        <dbReference type="ARBA" id="ARBA00022927"/>
    </source>
</evidence>
<name>A0A8B8HNQ5_VANTA</name>
<dbReference type="OrthoDB" id="10264595at2759"/>
<feature type="compositionally biased region" description="Basic and acidic residues" evidence="9">
    <location>
        <begin position="788"/>
        <end position="804"/>
    </location>
</feature>
<dbReference type="Pfam" id="PF06375">
    <property type="entry name" value="AP3D1"/>
    <property type="match status" value="1"/>
</dbReference>
<dbReference type="GO" id="GO:0016182">
    <property type="term" value="P:synaptic vesicle budding from endosome"/>
    <property type="evidence" value="ECO:0007669"/>
    <property type="project" value="TreeGrafter"/>
</dbReference>
<keyword evidence="8" id="KW-0333">Golgi apparatus</keyword>
<reference evidence="12" key="1">
    <citation type="submission" date="2025-08" db="UniProtKB">
        <authorList>
            <consortium name="RefSeq"/>
        </authorList>
    </citation>
    <scope>IDENTIFICATION</scope>
    <source>
        <tissue evidence="12">Whole body</tissue>
    </source>
</reference>
<keyword evidence="7" id="KW-0472">Membrane</keyword>
<evidence type="ECO:0000256" key="4">
    <source>
        <dbReference type="ARBA" id="ARBA00022448"/>
    </source>
</evidence>
<evidence type="ECO:0000256" key="5">
    <source>
        <dbReference type="ARBA" id="ARBA00022737"/>
    </source>
</evidence>
<dbReference type="FunFam" id="1.25.10.10:FF:000251">
    <property type="entry name" value="AP-3 complex subunit delta"/>
    <property type="match status" value="1"/>
</dbReference>
<evidence type="ECO:0000256" key="8">
    <source>
        <dbReference type="PIRNR" id="PIRNR037092"/>
    </source>
</evidence>
<evidence type="ECO:0000259" key="10">
    <source>
        <dbReference type="SMART" id="SM01354"/>
    </source>
</evidence>
<dbReference type="SUPFAM" id="SSF48371">
    <property type="entry name" value="ARM repeat"/>
    <property type="match status" value="1"/>
</dbReference>
<dbReference type="InterPro" id="IPR010474">
    <property type="entry name" value="AP3D_dom_metazoa"/>
</dbReference>
<dbReference type="GeneID" id="113392786"/>
<dbReference type="SMART" id="SM01354">
    <property type="entry name" value="BLVR"/>
    <property type="match status" value="1"/>
</dbReference>
<dbReference type="GO" id="GO:0006623">
    <property type="term" value="P:protein targeting to vacuole"/>
    <property type="evidence" value="ECO:0007669"/>
    <property type="project" value="TreeGrafter"/>
</dbReference>
<feature type="compositionally biased region" description="Basic and acidic residues" evidence="9">
    <location>
        <begin position="712"/>
        <end position="721"/>
    </location>
</feature>
<dbReference type="GO" id="GO:0098943">
    <property type="term" value="P:neurotransmitter receptor transport, postsynaptic endosome to lysosome"/>
    <property type="evidence" value="ECO:0007669"/>
    <property type="project" value="TreeGrafter"/>
</dbReference>
<dbReference type="GO" id="GO:1904115">
    <property type="term" value="C:axon cytoplasm"/>
    <property type="evidence" value="ECO:0007669"/>
    <property type="project" value="GOC"/>
</dbReference>
<dbReference type="CTD" id="136039557"/>
<comment type="subunit">
    <text evidence="8">Adaptor protein complex 3 (AP-3) is a heterotetramer.</text>
</comment>
<evidence type="ECO:0000313" key="12">
    <source>
        <dbReference type="RefSeq" id="XP_026485161.1"/>
    </source>
</evidence>
<feature type="domain" description="AP-3 complex subunit delta" evidence="10">
    <location>
        <begin position="706"/>
        <end position="840"/>
    </location>
</feature>
<dbReference type="Proteomes" id="UP001652626">
    <property type="component" value="Chromosome 5"/>
</dbReference>
<feature type="compositionally biased region" description="Basic residues" evidence="9">
    <location>
        <begin position="885"/>
        <end position="894"/>
    </location>
</feature>
<keyword evidence="11" id="KW-1185">Reference proteome</keyword>
<dbReference type="InterPro" id="IPR002553">
    <property type="entry name" value="Clathrin/coatomer_adapt-like_N"/>
</dbReference>
<dbReference type="Pfam" id="PF01602">
    <property type="entry name" value="Adaptin_N"/>
    <property type="match status" value="1"/>
</dbReference>
<dbReference type="AlphaFoldDB" id="A0A8B8HNQ5"/>
<feature type="region of interest" description="Disordered" evidence="9">
    <location>
        <begin position="851"/>
        <end position="992"/>
    </location>
</feature>
<dbReference type="GO" id="GO:0043195">
    <property type="term" value="C:terminal bouton"/>
    <property type="evidence" value="ECO:0007669"/>
    <property type="project" value="TreeGrafter"/>
</dbReference>